<dbReference type="GO" id="GO:0006790">
    <property type="term" value="P:sulfur compound metabolic process"/>
    <property type="evidence" value="ECO:0007669"/>
    <property type="project" value="TreeGrafter"/>
</dbReference>
<dbReference type="InterPro" id="IPR008335">
    <property type="entry name" value="Mopterin_OxRdtase_euk"/>
</dbReference>
<evidence type="ECO:0000256" key="1">
    <source>
        <dbReference type="ARBA" id="ARBA00022617"/>
    </source>
</evidence>
<dbReference type="PANTHER" id="PTHR19372:SF7">
    <property type="entry name" value="SULFITE OXIDASE, MITOCHONDRIAL"/>
    <property type="match status" value="1"/>
</dbReference>
<dbReference type="EMBL" id="JH159157">
    <property type="protein sequence ID" value="EGZ12101.1"/>
    <property type="molecule type" value="Genomic_DNA"/>
</dbReference>
<dbReference type="GO" id="GO:0043546">
    <property type="term" value="F:molybdopterin cofactor binding"/>
    <property type="evidence" value="ECO:0007669"/>
    <property type="project" value="TreeGrafter"/>
</dbReference>
<dbReference type="GO" id="GO:0046872">
    <property type="term" value="F:metal ion binding"/>
    <property type="evidence" value="ECO:0007669"/>
    <property type="project" value="UniProtKB-KW"/>
</dbReference>
<dbReference type="AlphaFoldDB" id="G4ZYR8"/>
<dbReference type="GO" id="GO:0008482">
    <property type="term" value="F:sulfite oxidase activity"/>
    <property type="evidence" value="ECO:0007669"/>
    <property type="project" value="TreeGrafter"/>
</dbReference>
<dbReference type="STRING" id="1094619.G4ZYR8"/>
<dbReference type="PROSITE" id="PS50255">
    <property type="entry name" value="CYTOCHROME_B5_2"/>
    <property type="match status" value="1"/>
</dbReference>
<dbReference type="SUPFAM" id="SSF55856">
    <property type="entry name" value="Cytochrome b5-like heme/steroid binding domain"/>
    <property type="match status" value="1"/>
</dbReference>
<feature type="domain" description="Cytochrome b5 heme-binding" evidence="4">
    <location>
        <begin position="1"/>
        <end position="66"/>
    </location>
</feature>
<dbReference type="RefSeq" id="XP_009532434.1">
    <property type="nucleotide sequence ID" value="XM_009534139.1"/>
</dbReference>
<dbReference type="FunFam" id="3.10.120.10:FF:000007">
    <property type="entry name" value="Sulfite oxidase, mitochondrial"/>
    <property type="match status" value="1"/>
</dbReference>
<dbReference type="Gene3D" id="3.90.420.10">
    <property type="entry name" value="Oxidoreductase, molybdopterin-binding domain"/>
    <property type="match status" value="1"/>
</dbReference>
<evidence type="ECO:0000313" key="6">
    <source>
        <dbReference type="Proteomes" id="UP000002640"/>
    </source>
</evidence>
<gene>
    <name evidence="5" type="ORF">PHYSODRAFT_317364</name>
</gene>
<reference evidence="5 6" key="1">
    <citation type="journal article" date="2006" name="Science">
        <title>Phytophthora genome sequences uncover evolutionary origins and mechanisms of pathogenesis.</title>
        <authorList>
            <person name="Tyler B.M."/>
            <person name="Tripathy S."/>
            <person name="Zhang X."/>
            <person name="Dehal P."/>
            <person name="Jiang R.H."/>
            <person name="Aerts A."/>
            <person name="Arredondo F.D."/>
            <person name="Baxter L."/>
            <person name="Bensasson D."/>
            <person name="Beynon J.L."/>
            <person name="Chapman J."/>
            <person name="Damasceno C.M."/>
            <person name="Dorrance A.E."/>
            <person name="Dou D."/>
            <person name="Dickerman A.W."/>
            <person name="Dubchak I.L."/>
            <person name="Garbelotto M."/>
            <person name="Gijzen M."/>
            <person name="Gordon S.G."/>
            <person name="Govers F."/>
            <person name="Grunwald N.J."/>
            <person name="Huang W."/>
            <person name="Ivors K.L."/>
            <person name="Jones R.W."/>
            <person name="Kamoun S."/>
            <person name="Krampis K."/>
            <person name="Lamour K.H."/>
            <person name="Lee M.K."/>
            <person name="McDonald W.H."/>
            <person name="Medina M."/>
            <person name="Meijer H.J."/>
            <person name="Nordberg E.K."/>
            <person name="Maclean D.J."/>
            <person name="Ospina-Giraldo M.D."/>
            <person name="Morris P.F."/>
            <person name="Phuntumart V."/>
            <person name="Putnam N.H."/>
            <person name="Rash S."/>
            <person name="Rose J.K."/>
            <person name="Sakihama Y."/>
            <person name="Salamov A.A."/>
            <person name="Savidor A."/>
            <person name="Scheuring C.F."/>
            <person name="Smith B.M."/>
            <person name="Sobral B.W."/>
            <person name="Terry A."/>
            <person name="Torto-Alalibo T.A."/>
            <person name="Win J."/>
            <person name="Xu Z."/>
            <person name="Zhang H."/>
            <person name="Grigoriev I.V."/>
            <person name="Rokhsar D.S."/>
            <person name="Boore J.L."/>
        </authorList>
    </citation>
    <scope>NUCLEOTIDE SEQUENCE [LARGE SCALE GENOMIC DNA]</scope>
    <source>
        <strain evidence="5 6">P6497</strain>
    </source>
</reference>
<dbReference type="OMA" id="IPKEHGF"/>
<dbReference type="KEGG" id="psoj:PHYSODRAFT_317364"/>
<organism evidence="5 6">
    <name type="scientific">Phytophthora sojae (strain P6497)</name>
    <name type="common">Soybean stem and root rot agent</name>
    <name type="synonym">Phytophthora megasperma f. sp. glycines</name>
    <dbReference type="NCBI Taxonomy" id="1094619"/>
    <lineage>
        <taxon>Eukaryota</taxon>
        <taxon>Sar</taxon>
        <taxon>Stramenopiles</taxon>
        <taxon>Oomycota</taxon>
        <taxon>Peronosporomycetes</taxon>
        <taxon>Peronosporales</taxon>
        <taxon>Peronosporaceae</taxon>
        <taxon>Phytophthora</taxon>
    </lineage>
</organism>
<dbReference type="InParanoid" id="G4ZYR8"/>
<dbReference type="PRINTS" id="PR00407">
    <property type="entry name" value="EUMOPTERIN"/>
</dbReference>
<evidence type="ECO:0000256" key="3">
    <source>
        <dbReference type="ARBA" id="ARBA00023004"/>
    </source>
</evidence>
<dbReference type="Gene3D" id="3.10.120.10">
    <property type="entry name" value="Cytochrome b5-like heme/steroid binding domain"/>
    <property type="match status" value="1"/>
</dbReference>
<dbReference type="GeneID" id="20644068"/>
<keyword evidence="3" id="KW-0408">Iron</keyword>
<dbReference type="SUPFAM" id="SSF56524">
    <property type="entry name" value="Oxidoreductase molybdopterin-binding domain"/>
    <property type="match status" value="1"/>
</dbReference>
<dbReference type="Pfam" id="PF00173">
    <property type="entry name" value="Cyt-b5"/>
    <property type="match status" value="1"/>
</dbReference>
<evidence type="ECO:0000256" key="2">
    <source>
        <dbReference type="ARBA" id="ARBA00022723"/>
    </source>
</evidence>
<dbReference type="Proteomes" id="UP000002640">
    <property type="component" value="Unassembled WGS sequence"/>
</dbReference>
<dbReference type="InterPro" id="IPR036400">
    <property type="entry name" value="Cyt_B5-like_heme/steroid_sf"/>
</dbReference>
<name>G4ZYR8_PHYSP</name>
<proteinExistence type="predicted"/>
<protein>
    <recommendedName>
        <fullName evidence="4">Cytochrome b5 heme-binding domain-containing protein</fullName>
    </recommendedName>
</protein>
<accession>G4ZYR8</accession>
<evidence type="ECO:0000313" key="5">
    <source>
        <dbReference type="EMBL" id="EGZ12101.1"/>
    </source>
</evidence>
<dbReference type="GO" id="GO:0005739">
    <property type="term" value="C:mitochondrion"/>
    <property type="evidence" value="ECO:0007669"/>
    <property type="project" value="TreeGrafter"/>
</dbReference>
<keyword evidence="1" id="KW-0349">Heme</keyword>
<dbReference type="SMR" id="G4ZYR8"/>
<dbReference type="SMART" id="SM01117">
    <property type="entry name" value="Cyt-b5"/>
    <property type="match status" value="1"/>
</dbReference>
<keyword evidence="6" id="KW-1185">Reference proteome</keyword>
<dbReference type="GO" id="GO:0020037">
    <property type="term" value="F:heme binding"/>
    <property type="evidence" value="ECO:0007669"/>
    <property type="project" value="TreeGrafter"/>
</dbReference>
<sequence length="242" mass="26435">MQQVQAWVVYRHGVYDVTEFAGAHPGGNKILRATGKSLELFWQQSEPHSRAGVPETLEELRVGNLSEEDFDRLEELKKLPSTSDKECAMREVFFFEGSSVPETSLSLAELKTRFKLHSVTTTIRCATSRATAGSGDKQSTTTVRVPAEWTGVLLADVLAYVGTAAAYIEQVRFEALDTDAKGKAFGASIPATTALDREVGVLLAFEMNGAPIPKEHGFPLRVVVPGTTGARNIKFVHRIILT</sequence>
<dbReference type="InterPro" id="IPR000572">
    <property type="entry name" value="OxRdtase_Mopterin-bd_dom"/>
</dbReference>
<keyword evidence="2" id="KW-0479">Metal-binding</keyword>
<dbReference type="InterPro" id="IPR036374">
    <property type="entry name" value="OxRdtase_Mopterin-bd_sf"/>
</dbReference>
<dbReference type="InterPro" id="IPR001199">
    <property type="entry name" value="Cyt_B5-like_heme/steroid-bd"/>
</dbReference>
<dbReference type="Pfam" id="PF00174">
    <property type="entry name" value="Oxidored_molyb"/>
    <property type="match status" value="1"/>
</dbReference>
<evidence type="ECO:0000259" key="4">
    <source>
        <dbReference type="PROSITE" id="PS50255"/>
    </source>
</evidence>
<dbReference type="PANTHER" id="PTHR19372">
    <property type="entry name" value="SULFITE REDUCTASE"/>
    <property type="match status" value="1"/>
</dbReference>